<dbReference type="InParanoid" id="A0A0H2RP69"/>
<sequence length="104" mass="12029">MCEAFIKQGRIAGREITYISKTWILDQRWEGFFSEVRAVVPTIIGVYLIDRRISVAMELPHSSFWVEATEDMSVVLKRKCISALDKIHERGVLHGDVELRHMLV</sequence>
<dbReference type="Proteomes" id="UP000053477">
    <property type="component" value="Unassembled WGS sequence"/>
</dbReference>
<proteinExistence type="predicted"/>
<feature type="non-terminal residue" evidence="1">
    <location>
        <position position="104"/>
    </location>
</feature>
<evidence type="ECO:0008006" key="3">
    <source>
        <dbReference type="Google" id="ProtNLM"/>
    </source>
</evidence>
<accession>A0A0H2RP69</accession>
<keyword evidence="2" id="KW-1185">Reference proteome</keyword>
<protein>
    <recommendedName>
        <fullName evidence="3">Protein kinase domain-containing protein</fullName>
    </recommendedName>
</protein>
<evidence type="ECO:0000313" key="2">
    <source>
        <dbReference type="Proteomes" id="UP000053477"/>
    </source>
</evidence>
<name>A0A0H2RP69_9AGAM</name>
<organism evidence="1 2">
    <name type="scientific">Schizopora paradoxa</name>
    <dbReference type="NCBI Taxonomy" id="27342"/>
    <lineage>
        <taxon>Eukaryota</taxon>
        <taxon>Fungi</taxon>
        <taxon>Dikarya</taxon>
        <taxon>Basidiomycota</taxon>
        <taxon>Agaricomycotina</taxon>
        <taxon>Agaricomycetes</taxon>
        <taxon>Hymenochaetales</taxon>
        <taxon>Schizoporaceae</taxon>
        <taxon>Schizopora</taxon>
    </lineage>
</organism>
<dbReference type="AlphaFoldDB" id="A0A0H2RP69"/>
<dbReference type="STRING" id="27342.A0A0H2RP69"/>
<dbReference type="OrthoDB" id="2687876at2759"/>
<dbReference type="SUPFAM" id="SSF56112">
    <property type="entry name" value="Protein kinase-like (PK-like)"/>
    <property type="match status" value="1"/>
</dbReference>
<gene>
    <name evidence="1" type="ORF">SCHPADRAFT_798816</name>
</gene>
<dbReference type="InterPro" id="IPR011009">
    <property type="entry name" value="Kinase-like_dom_sf"/>
</dbReference>
<reference evidence="1 2" key="1">
    <citation type="submission" date="2015-04" db="EMBL/GenBank/DDBJ databases">
        <title>Complete genome sequence of Schizopora paradoxa KUC8140, a cosmopolitan wood degrader in East Asia.</title>
        <authorList>
            <consortium name="DOE Joint Genome Institute"/>
            <person name="Min B."/>
            <person name="Park H."/>
            <person name="Jang Y."/>
            <person name="Kim J.-J."/>
            <person name="Kim K.H."/>
            <person name="Pangilinan J."/>
            <person name="Lipzen A."/>
            <person name="Riley R."/>
            <person name="Grigoriev I.V."/>
            <person name="Spatafora J.W."/>
            <person name="Choi I.-G."/>
        </authorList>
    </citation>
    <scope>NUCLEOTIDE SEQUENCE [LARGE SCALE GENOMIC DNA]</scope>
    <source>
        <strain evidence="1 2">KUC8140</strain>
    </source>
</reference>
<dbReference type="EMBL" id="KQ085954">
    <property type="protein sequence ID" value="KLO13775.1"/>
    <property type="molecule type" value="Genomic_DNA"/>
</dbReference>
<evidence type="ECO:0000313" key="1">
    <source>
        <dbReference type="EMBL" id="KLO13775.1"/>
    </source>
</evidence>